<evidence type="ECO:0000256" key="8">
    <source>
        <dbReference type="ARBA" id="ARBA00022777"/>
    </source>
</evidence>
<dbReference type="FunFam" id="3.40.50.300:FF:000084">
    <property type="entry name" value="Guanylate kinase"/>
    <property type="match status" value="1"/>
</dbReference>
<dbReference type="EC" id="2.7.4.8" evidence="3 11"/>
<dbReference type="InterPro" id="IPR008145">
    <property type="entry name" value="GK/Ca_channel_bsu"/>
</dbReference>
<dbReference type="AlphaFoldDB" id="A0A1L7NLM9"/>
<dbReference type="GO" id="GO:0004385">
    <property type="term" value="F:GMP kinase activity"/>
    <property type="evidence" value="ECO:0007669"/>
    <property type="project" value="UniProtKB-UniRule"/>
</dbReference>
<dbReference type="SMART" id="SM00072">
    <property type="entry name" value="GuKc"/>
    <property type="match status" value="1"/>
</dbReference>
<keyword evidence="9 11" id="KW-0067">ATP-binding</keyword>
<dbReference type="Gene3D" id="3.30.63.10">
    <property type="entry name" value="Guanylate Kinase phosphate binding domain"/>
    <property type="match status" value="1"/>
</dbReference>
<dbReference type="GO" id="GO:0005524">
    <property type="term" value="F:ATP binding"/>
    <property type="evidence" value="ECO:0007669"/>
    <property type="project" value="UniProtKB-UniRule"/>
</dbReference>
<dbReference type="EMBL" id="AP015029">
    <property type="protein sequence ID" value="BAW26388.1"/>
    <property type="molecule type" value="Genomic_DNA"/>
</dbReference>
<gene>
    <name evidence="11 14" type="primary">gmk</name>
    <name evidence="14" type="ORF">ID616_29235</name>
    <name evidence="13" type="ORF">KF715C_ch58150</name>
</gene>
<sequence>MNHSSGTLYIVSAPSGAGKTSLVTALTKDDQQIRVSVSHTTRAMRPGEEHGVNYHFVVHEEFKALIQQGDFLEHAEVFGNFYGTSRSALQHTLDQGYDLILEIDWQGAQQVRKLMPQALSVFILPPSQEALRQRLDGRGQDSEEIIAGRMKEAVSEMVHYDEYDYVIINDDFDVALEDLKSVFRSNRLVLKKQQQRHGALLKQLVG</sequence>
<dbReference type="FunFam" id="3.30.63.10:FF:000002">
    <property type="entry name" value="Guanylate kinase 1"/>
    <property type="match status" value="1"/>
</dbReference>
<dbReference type="GO" id="GO:0005829">
    <property type="term" value="C:cytosol"/>
    <property type="evidence" value="ECO:0007669"/>
    <property type="project" value="TreeGrafter"/>
</dbReference>
<evidence type="ECO:0000313" key="13">
    <source>
        <dbReference type="EMBL" id="BAW26388.1"/>
    </source>
</evidence>
<protein>
    <recommendedName>
        <fullName evidence="4 11">Guanylate kinase</fullName>
        <ecNumber evidence="3 11">2.7.4.8</ecNumber>
    </recommendedName>
    <alternativeName>
        <fullName evidence="10 11">GMP kinase</fullName>
    </alternativeName>
</protein>
<keyword evidence="5 11" id="KW-0963">Cytoplasm</keyword>
<reference evidence="13 15" key="1">
    <citation type="submission" date="2015-11" db="EMBL/GenBank/DDBJ databases">
        <title>Complete genome sequencing of a biphenyl-degrading bacterium, Pseudomonas putida KF715 (=NBRC110667).</title>
        <authorList>
            <person name="Suenaga H."/>
            <person name="Fujihara N."/>
            <person name="Watanabe T."/>
            <person name="Hirose J."/>
            <person name="Kimura N."/>
            <person name="Yamazoe A."/>
            <person name="Hosoyama A."/>
            <person name="Shimodaira J."/>
            <person name="Furukawa K."/>
        </authorList>
    </citation>
    <scope>NUCLEOTIDE SEQUENCE [LARGE SCALE GENOMIC DNA]</scope>
    <source>
        <strain evidence="13 15">KF715</strain>
    </source>
</reference>
<proteinExistence type="inferred from homology"/>
<evidence type="ECO:0000256" key="1">
    <source>
        <dbReference type="ARBA" id="ARBA00004496"/>
    </source>
</evidence>
<dbReference type="PANTHER" id="PTHR23117">
    <property type="entry name" value="GUANYLATE KINASE-RELATED"/>
    <property type="match status" value="1"/>
</dbReference>
<dbReference type="SUPFAM" id="SSF52540">
    <property type="entry name" value="P-loop containing nucleoside triphosphate hydrolases"/>
    <property type="match status" value="1"/>
</dbReference>
<evidence type="ECO:0000259" key="12">
    <source>
        <dbReference type="PROSITE" id="PS50052"/>
    </source>
</evidence>
<dbReference type="CDD" id="cd00071">
    <property type="entry name" value="GMPK"/>
    <property type="match status" value="1"/>
</dbReference>
<evidence type="ECO:0000313" key="15">
    <source>
        <dbReference type="Proteomes" id="UP000218731"/>
    </source>
</evidence>
<dbReference type="Proteomes" id="UP000218731">
    <property type="component" value="Chromosome 1"/>
</dbReference>
<dbReference type="InterPro" id="IPR017665">
    <property type="entry name" value="Guanylate_kinase"/>
</dbReference>
<keyword evidence="6 11" id="KW-0808">Transferase</keyword>
<evidence type="ECO:0000256" key="7">
    <source>
        <dbReference type="ARBA" id="ARBA00022741"/>
    </source>
</evidence>
<dbReference type="EMBL" id="CP061723">
    <property type="protein sequence ID" value="QOC98062.1"/>
    <property type="molecule type" value="Genomic_DNA"/>
</dbReference>
<evidence type="ECO:0000256" key="9">
    <source>
        <dbReference type="ARBA" id="ARBA00022840"/>
    </source>
</evidence>
<dbReference type="PANTHER" id="PTHR23117:SF13">
    <property type="entry name" value="GUANYLATE KINASE"/>
    <property type="match status" value="1"/>
</dbReference>
<dbReference type="Proteomes" id="UP000516786">
    <property type="component" value="Chromosome"/>
</dbReference>
<evidence type="ECO:0000256" key="11">
    <source>
        <dbReference type="HAMAP-Rule" id="MF_00328"/>
    </source>
</evidence>
<dbReference type="Gene3D" id="3.40.50.300">
    <property type="entry name" value="P-loop containing nucleotide triphosphate hydrolases"/>
    <property type="match status" value="1"/>
</dbReference>
<evidence type="ECO:0000313" key="14">
    <source>
        <dbReference type="EMBL" id="QOC98062.1"/>
    </source>
</evidence>
<dbReference type="RefSeq" id="WP_016489821.1">
    <property type="nucleotide sequence ID" value="NZ_AP015029.1"/>
</dbReference>
<name>A0A1L7NLM9_PSEPU</name>
<evidence type="ECO:0000313" key="16">
    <source>
        <dbReference type="Proteomes" id="UP000516786"/>
    </source>
</evidence>
<dbReference type="InterPro" id="IPR027417">
    <property type="entry name" value="P-loop_NTPase"/>
</dbReference>
<dbReference type="InterPro" id="IPR008144">
    <property type="entry name" value="Guanylate_kin-like_dom"/>
</dbReference>
<dbReference type="PROSITE" id="PS50052">
    <property type="entry name" value="GUANYLATE_KINASE_2"/>
    <property type="match status" value="1"/>
</dbReference>
<comment type="catalytic activity">
    <reaction evidence="11">
        <text>GMP + ATP = GDP + ADP</text>
        <dbReference type="Rhea" id="RHEA:20780"/>
        <dbReference type="ChEBI" id="CHEBI:30616"/>
        <dbReference type="ChEBI" id="CHEBI:58115"/>
        <dbReference type="ChEBI" id="CHEBI:58189"/>
        <dbReference type="ChEBI" id="CHEBI:456216"/>
        <dbReference type="EC" id="2.7.4.8"/>
    </reaction>
</comment>
<accession>A0A1L7NLM9</accession>
<evidence type="ECO:0000256" key="10">
    <source>
        <dbReference type="ARBA" id="ARBA00030128"/>
    </source>
</evidence>
<reference evidence="14 16" key="2">
    <citation type="submission" date="2020-09" db="EMBL/GenBank/DDBJ databases">
        <title>Co-existence of a novel multidrug-resistance efflux pump with carbapenem resistance gene blaVIM-2 in one megaplasmid in Pseudomonas putida.</title>
        <authorList>
            <person name="Peng K."/>
            <person name="Li R."/>
        </authorList>
    </citation>
    <scope>NUCLEOTIDE SEQUENCE [LARGE SCALE GENOMIC DNA]</scope>
    <source>
        <strain evidence="14 16">ZXPA-20</strain>
    </source>
</reference>
<feature type="binding site" evidence="11">
    <location>
        <begin position="13"/>
        <end position="20"/>
    </location>
    <ligand>
        <name>ATP</name>
        <dbReference type="ChEBI" id="CHEBI:30616"/>
    </ligand>
</feature>
<organism evidence="13 15">
    <name type="scientific">Pseudomonas putida</name>
    <name type="common">Arthrobacter siderocapsulatus</name>
    <dbReference type="NCBI Taxonomy" id="303"/>
    <lineage>
        <taxon>Bacteria</taxon>
        <taxon>Pseudomonadati</taxon>
        <taxon>Pseudomonadota</taxon>
        <taxon>Gammaproteobacteria</taxon>
        <taxon>Pseudomonadales</taxon>
        <taxon>Pseudomonadaceae</taxon>
        <taxon>Pseudomonas</taxon>
    </lineage>
</organism>
<keyword evidence="8 11" id="KW-0418">Kinase</keyword>
<evidence type="ECO:0000256" key="3">
    <source>
        <dbReference type="ARBA" id="ARBA00012961"/>
    </source>
</evidence>
<dbReference type="InterPro" id="IPR020590">
    <property type="entry name" value="Guanylate_kinase_CS"/>
</dbReference>
<evidence type="ECO:0000256" key="5">
    <source>
        <dbReference type="ARBA" id="ARBA00022490"/>
    </source>
</evidence>
<keyword evidence="7 11" id="KW-0547">Nucleotide-binding</keyword>
<evidence type="ECO:0000256" key="4">
    <source>
        <dbReference type="ARBA" id="ARBA00016296"/>
    </source>
</evidence>
<feature type="domain" description="Guanylate kinase-like" evidence="12">
    <location>
        <begin position="6"/>
        <end position="184"/>
    </location>
</feature>
<evidence type="ECO:0000256" key="6">
    <source>
        <dbReference type="ARBA" id="ARBA00022679"/>
    </source>
</evidence>
<comment type="subcellular location">
    <subcellularLocation>
        <location evidence="1 11">Cytoplasm</location>
    </subcellularLocation>
</comment>
<dbReference type="NCBIfam" id="TIGR03263">
    <property type="entry name" value="guanyl_kin"/>
    <property type="match status" value="1"/>
</dbReference>
<dbReference type="PROSITE" id="PS00856">
    <property type="entry name" value="GUANYLATE_KINASE_1"/>
    <property type="match status" value="1"/>
</dbReference>
<comment type="similarity">
    <text evidence="2 11">Belongs to the guanylate kinase family.</text>
</comment>
<dbReference type="Pfam" id="PF00625">
    <property type="entry name" value="Guanylate_kin"/>
    <property type="match status" value="1"/>
</dbReference>
<dbReference type="HAMAP" id="MF_00328">
    <property type="entry name" value="Guanylate_kinase"/>
    <property type="match status" value="1"/>
</dbReference>
<comment type="function">
    <text evidence="11">Essential for recycling GMP and indirectly, cGMP.</text>
</comment>
<evidence type="ECO:0000256" key="2">
    <source>
        <dbReference type="ARBA" id="ARBA00005790"/>
    </source>
</evidence>